<feature type="domain" description="DUF3846" evidence="1">
    <location>
        <begin position="6"/>
        <end position="109"/>
    </location>
</feature>
<keyword evidence="3" id="KW-1185">Reference proteome</keyword>
<name>A0A221P1H9_9ACTN</name>
<evidence type="ECO:0000313" key="2">
    <source>
        <dbReference type="EMBL" id="ASN26014.1"/>
    </source>
</evidence>
<sequence length="281" mass="31668">MLTAIVIPADPAEPARLEQLDKRDVDAFRALVGGHLQVINLERPAATMYLNDEGKLDGLPFNPRATALLWAHNAAFRDQDVIAGDAFIVGVPDRHGDDTTAPTELVDLLFHTKRYRVLVQGEGDEKFYGHLRPFDSWFEAYGFGVHLVRMFSQLQDVQIVAETEDEQAKLIQEWLRIGKENPAIVAATDPPFTEGSFEECFTVEELEERITAASWGIGTAFYHRDLCFIQQVEGGDEWLTIRHSVAFESITVLPLIERGELASLVRRLLAASKEQCQRLEY</sequence>
<dbReference type="RefSeq" id="WP_043435960.1">
    <property type="nucleotide sequence ID" value="NZ_CP021080.1"/>
</dbReference>
<dbReference type="Pfam" id="PF12957">
    <property type="entry name" value="DUF3846"/>
    <property type="match status" value="1"/>
</dbReference>
<dbReference type="InterPro" id="IPR024559">
    <property type="entry name" value="DUF3846"/>
</dbReference>
<evidence type="ECO:0000259" key="1">
    <source>
        <dbReference type="Pfam" id="PF12957"/>
    </source>
</evidence>
<proteinExistence type="predicted"/>
<gene>
    <name evidence="2" type="ORF">LK07_20630</name>
</gene>
<accession>A0A221P1H9</accession>
<evidence type="ECO:0000313" key="3">
    <source>
        <dbReference type="Proteomes" id="UP000031501"/>
    </source>
</evidence>
<dbReference type="AlphaFoldDB" id="A0A221P1H9"/>
<organism evidence="2 3">
    <name type="scientific">Streptomyces pluripotens</name>
    <dbReference type="NCBI Taxonomy" id="1355015"/>
    <lineage>
        <taxon>Bacteria</taxon>
        <taxon>Bacillati</taxon>
        <taxon>Actinomycetota</taxon>
        <taxon>Actinomycetes</taxon>
        <taxon>Kitasatosporales</taxon>
        <taxon>Streptomycetaceae</taxon>
        <taxon>Streptomyces</taxon>
    </lineage>
</organism>
<dbReference type="OrthoDB" id="2088281at2"/>
<dbReference type="Proteomes" id="UP000031501">
    <property type="component" value="Chromosome"/>
</dbReference>
<dbReference type="KEGG" id="splu:LK06_019465"/>
<reference evidence="2 3" key="1">
    <citation type="submission" date="2017-07" db="EMBL/GenBank/DDBJ databases">
        <title>Genome sequence of Streptomyces pluripotens MUSC 137T.</title>
        <authorList>
            <person name="Ser H.-L."/>
            <person name="Lee L.-H."/>
        </authorList>
    </citation>
    <scope>NUCLEOTIDE SEQUENCE [LARGE SCALE GENOMIC DNA]</scope>
    <source>
        <strain evidence="2 3">MUSC 137</strain>
    </source>
</reference>
<dbReference type="EMBL" id="CP022433">
    <property type="protein sequence ID" value="ASN26014.1"/>
    <property type="molecule type" value="Genomic_DNA"/>
</dbReference>
<protein>
    <submittedName>
        <fullName evidence="2">DUF3846 domain-containing protein</fullName>
    </submittedName>
</protein>